<keyword evidence="5" id="KW-1185">Reference proteome</keyword>
<name>A0A401SP23_CHIPU</name>
<sequence length="132" mass="15108">MPEMNGQTVLKEGLLEKRSDGLLQLWKRKSCVLTDEGLCIYEPKASRSKCKVLPFDNMKTVDCVERKGRYVYFTIVMADSREIDFRCLEDTTWNAEITLGMVQFKNRQAIQSVKSRQLAHICTPPPAISTMS</sequence>
<keyword evidence="2" id="KW-0963">Cytoplasm</keyword>
<dbReference type="InterPro" id="IPR001849">
    <property type="entry name" value="PH_domain"/>
</dbReference>
<dbReference type="GO" id="GO:1901981">
    <property type="term" value="F:phosphatidylinositol phosphate binding"/>
    <property type="evidence" value="ECO:0007669"/>
    <property type="project" value="InterPro"/>
</dbReference>
<evidence type="ECO:0000256" key="2">
    <source>
        <dbReference type="ARBA" id="ARBA00022490"/>
    </source>
</evidence>
<dbReference type="InterPro" id="IPR011993">
    <property type="entry name" value="PH-like_dom_sf"/>
</dbReference>
<dbReference type="Proteomes" id="UP000287033">
    <property type="component" value="Unassembled WGS sequence"/>
</dbReference>
<evidence type="ECO:0000256" key="1">
    <source>
        <dbReference type="ARBA" id="ARBA00004496"/>
    </source>
</evidence>
<protein>
    <recommendedName>
        <fullName evidence="3">PH domain-containing protein</fullName>
    </recommendedName>
</protein>
<dbReference type="AlphaFoldDB" id="A0A401SP23"/>
<dbReference type="InterPro" id="IPR042832">
    <property type="entry name" value="PHLA1/2/3"/>
</dbReference>
<organism evidence="4 5">
    <name type="scientific">Chiloscyllium punctatum</name>
    <name type="common">Brownbanded bambooshark</name>
    <name type="synonym">Hemiscyllium punctatum</name>
    <dbReference type="NCBI Taxonomy" id="137246"/>
    <lineage>
        <taxon>Eukaryota</taxon>
        <taxon>Metazoa</taxon>
        <taxon>Chordata</taxon>
        <taxon>Craniata</taxon>
        <taxon>Vertebrata</taxon>
        <taxon>Chondrichthyes</taxon>
        <taxon>Elasmobranchii</taxon>
        <taxon>Galeomorphii</taxon>
        <taxon>Galeoidea</taxon>
        <taxon>Orectolobiformes</taxon>
        <taxon>Hemiscylliidae</taxon>
        <taxon>Chiloscyllium</taxon>
    </lineage>
</organism>
<accession>A0A401SP23</accession>
<dbReference type="OMA" id="TTWNAEI"/>
<proteinExistence type="predicted"/>
<dbReference type="CDD" id="cd00821">
    <property type="entry name" value="PH"/>
    <property type="match status" value="1"/>
</dbReference>
<dbReference type="STRING" id="137246.A0A401SP23"/>
<comment type="subcellular location">
    <subcellularLocation>
        <location evidence="1">Cytoplasm</location>
    </subcellularLocation>
</comment>
<dbReference type="Pfam" id="PF00169">
    <property type="entry name" value="PH"/>
    <property type="match status" value="1"/>
</dbReference>
<dbReference type="GO" id="GO:0043065">
    <property type="term" value="P:positive regulation of apoptotic process"/>
    <property type="evidence" value="ECO:0007669"/>
    <property type="project" value="InterPro"/>
</dbReference>
<dbReference type="SUPFAM" id="SSF50729">
    <property type="entry name" value="PH domain-like"/>
    <property type="match status" value="1"/>
</dbReference>
<dbReference type="Gene3D" id="2.30.29.30">
    <property type="entry name" value="Pleckstrin-homology domain (PH domain)/Phosphotyrosine-binding domain (PTB)"/>
    <property type="match status" value="1"/>
</dbReference>
<dbReference type="PANTHER" id="PTHR15478:SF12">
    <property type="entry name" value="PLECKSTRIN HOMOLOGY-LIKE DOMAIN FAMILY A MEMBER 3"/>
    <property type="match status" value="1"/>
</dbReference>
<dbReference type="OrthoDB" id="9630709at2759"/>
<evidence type="ECO:0000313" key="4">
    <source>
        <dbReference type="EMBL" id="GCC32142.1"/>
    </source>
</evidence>
<dbReference type="EMBL" id="BEZZ01000415">
    <property type="protein sequence ID" value="GCC32142.1"/>
    <property type="molecule type" value="Genomic_DNA"/>
</dbReference>
<evidence type="ECO:0000259" key="3">
    <source>
        <dbReference type="SMART" id="SM00233"/>
    </source>
</evidence>
<dbReference type="GO" id="GO:0005737">
    <property type="term" value="C:cytoplasm"/>
    <property type="evidence" value="ECO:0007669"/>
    <property type="project" value="UniProtKB-SubCell"/>
</dbReference>
<reference evidence="4 5" key="1">
    <citation type="journal article" date="2018" name="Nat. Ecol. Evol.">
        <title>Shark genomes provide insights into elasmobranch evolution and the origin of vertebrates.</title>
        <authorList>
            <person name="Hara Y"/>
            <person name="Yamaguchi K"/>
            <person name="Onimaru K"/>
            <person name="Kadota M"/>
            <person name="Koyanagi M"/>
            <person name="Keeley SD"/>
            <person name="Tatsumi K"/>
            <person name="Tanaka K"/>
            <person name="Motone F"/>
            <person name="Kageyama Y"/>
            <person name="Nozu R"/>
            <person name="Adachi N"/>
            <person name="Nishimura O"/>
            <person name="Nakagawa R"/>
            <person name="Tanegashima C"/>
            <person name="Kiyatake I"/>
            <person name="Matsumoto R"/>
            <person name="Murakumo K"/>
            <person name="Nishida K"/>
            <person name="Terakita A"/>
            <person name="Kuratani S"/>
            <person name="Sato K"/>
            <person name="Hyodo S Kuraku.S."/>
        </authorList>
    </citation>
    <scope>NUCLEOTIDE SEQUENCE [LARGE SCALE GENOMIC DNA]</scope>
</reference>
<dbReference type="SMART" id="SM00233">
    <property type="entry name" value="PH"/>
    <property type="match status" value="1"/>
</dbReference>
<dbReference type="PANTHER" id="PTHR15478">
    <property type="entry name" value="PLECKSTRIN HOMOLOGY-LIKE DOMAIN, PQ-RICH PROTEIN"/>
    <property type="match status" value="1"/>
</dbReference>
<comment type="caution">
    <text evidence="4">The sequence shown here is derived from an EMBL/GenBank/DDBJ whole genome shotgun (WGS) entry which is preliminary data.</text>
</comment>
<feature type="domain" description="PH" evidence="3">
    <location>
        <begin position="9"/>
        <end position="104"/>
    </location>
</feature>
<gene>
    <name evidence="4" type="ORF">chiPu_0010602</name>
</gene>
<evidence type="ECO:0000313" key="5">
    <source>
        <dbReference type="Proteomes" id="UP000287033"/>
    </source>
</evidence>